<organism evidence="1 2">
    <name type="scientific">Allochromatium humboldtianum</name>
    <dbReference type="NCBI Taxonomy" id="504901"/>
    <lineage>
        <taxon>Bacteria</taxon>
        <taxon>Pseudomonadati</taxon>
        <taxon>Pseudomonadota</taxon>
        <taxon>Gammaproteobacteria</taxon>
        <taxon>Chromatiales</taxon>
        <taxon>Chromatiaceae</taxon>
        <taxon>Allochromatium</taxon>
    </lineage>
</organism>
<dbReference type="EMBL" id="JABZEO010000011">
    <property type="protein sequence ID" value="NVZ10640.1"/>
    <property type="molecule type" value="Genomic_DNA"/>
</dbReference>
<comment type="caution">
    <text evidence="1">The sequence shown here is derived from an EMBL/GenBank/DDBJ whole genome shotgun (WGS) entry which is preliminary data.</text>
</comment>
<proteinExistence type="predicted"/>
<keyword evidence="2" id="KW-1185">Reference proteome</keyword>
<gene>
    <name evidence="1" type="ORF">HW932_15360</name>
</gene>
<dbReference type="Proteomes" id="UP000592294">
    <property type="component" value="Unassembled WGS sequence"/>
</dbReference>
<reference evidence="1 2" key="1">
    <citation type="submission" date="2020-06" db="EMBL/GenBank/DDBJ databases">
        <title>Whole-genome sequence of Allochromatium humboldtianum DSM 21881, type strain.</title>
        <authorList>
            <person name="Kyndt J.A."/>
            <person name="Meyer T.E."/>
        </authorList>
    </citation>
    <scope>NUCLEOTIDE SEQUENCE [LARGE SCALE GENOMIC DNA]</scope>
    <source>
        <strain evidence="1 2">DSM 21881</strain>
    </source>
</reference>
<evidence type="ECO:0000313" key="1">
    <source>
        <dbReference type="EMBL" id="NVZ10640.1"/>
    </source>
</evidence>
<name>A0A850RI89_9GAMM</name>
<sequence length="184" mass="20662">MVSSSETGSYIKTSELVAKIRDEFNVKIDVRTVTAWVSRQTDPLPTAFHAKRGQSRLFDWEQARPWIEREISRPLGAGIEGLDWHGARTISARAKAQKDLIELGVIERRYVDARAVERTAEDRARQAVNLLRTIPSRVAPTLVGKDELEIDRLLDAEIRRVCAAIEQAAREAIAGEADDEDLSE</sequence>
<accession>A0A850RI89</accession>
<evidence type="ECO:0000313" key="2">
    <source>
        <dbReference type="Proteomes" id="UP000592294"/>
    </source>
</evidence>
<dbReference type="AlphaFoldDB" id="A0A850RI89"/>
<dbReference type="RefSeq" id="WP_176977373.1">
    <property type="nucleotide sequence ID" value="NZ_JABZEO010000011.1"/>
</dbReference>
<protein>
    <recommendedName>
        <fullName evidence="3">Terminase small subunit</fullName>
    </recommendedName>
</protein>
<evidence type="ECO:0008006" key="3">
    <source>
        <dbReference type="Google" id="ProtNLM"/>
    </source>
</evidence>